<accession>A0A564YF62</accession>
<dbReference type="GO" id="GO:0003676">
    <property type="term" value="F:nucleic acid binding"/>
    <property type="evidence" value="ECO:0007669"/>
    <property type="project" value="InterPro"/>
</dbReference>
<protein>
    <recommendedName>
        <fullName evidence="4">Integrase catalytic domain-containing protein</fullName>
    </recommendedName>
</protein>
<dbReference type="InterPro" id="IPR036397">
    <property type="entry name" value="RNaseH_sf"/>
</dbReference>
<evidence type="ECO:0000313" key="3">
    <source>
        <dbReference type="Proteomes" id="UP000321570"/>
    </source>
</evidence>
<evidence type="ECO:0000313" key="2">
    <source>
        <dbReference type="EMBL" id="VUZ45243.1"/>
    </source>
</evidence>
<dbReference type="EMBL" id="CABIJS010000166">
    <property type="protein sequence ID" value="VUZ45243.1"/>
    <property type="molecule type" value="Genomic_DNA"/>
</dbReference>
<name>A0A564YF62_HYMDI</name>
<organism evidence="2 3">
    <name type="scientific">Hymenolepis diminuta</name>
    <name type="common">Rat tapeworm</name>
    <dbReference type="NCBI Taxonomy" id="6216"/>
    <lineage>
        <taxon>Eukaryota</taxon>
        <taxon>Metazoa</taxon>
        <taxon>Spiralia</taxon>
        <taxon>Lophotrochozoa</taxon>
        <taxon>Platyhelminthes</taxon>
        <taxon>Cestoda</taxon>
        <taxon>Eucestoda</taxon>
        <taxon>Cyclophyllidea</taxon>
        <taxon>Hymenolepididae</taxon>
        <taxon>Hymenolepis</taxon>
    </lineage>
</organism>
<dbReference type="Proteomes" id="UP000321570">
    <property type="component" value="Unassembled WGS sequence"/>
</dbReference>
<feature type="compositionally biased region" description="Polar residues" evidence="1">
    <location>
        <begin position="79"/>
        <end position="94"/>
    </location>
</feature>
<feature type="region of interest" description="Disordered" evidence="1">
    <location>
        <begin position="65"/>
        <end position="94"/>
    </location>
</feature>
<dbReference type="Gene3D" id="3.30.420.10">
    <property type="entry name" value="Ribonuclease H-like superfamily/Ribonuclease H"/>
    <property type="match status" value="1"/>
</dbReference>
<reference evidence="2 3" key="1">
    <citation type="submission" date="2019-07" db="EMBL/GenBank/DDBJ databases">
        <authorList>
            <person name="Jastrzebski P J."/>
            <person name="Paukszto L."/>
            <person name="Jastrzebski P J."/>
        </authorList>
    </citation>
    <scope>NUCLEOTIDE SEQUENCE [LARGE SCALE GENOMIC DNA]</scope>
    <source>
        <strain evidence="2 3">WMS-il1</strain>
    </source>
</reference>
<dbReference type="AlphaFoldDB" id="A0A564YF62"/>
<keyword evidence="3" id="KW-1185">Reference proteome</keyword>
<dbReference type="InterPro" id="IPR012337">
    <property type="entry name" value="RNaseH-like_sf"/>
</dbReference>
<evidence type="ECO:0008006" key="4">
    <source>
        <dbReference type="Google" id="ProtNLM"/>
    </source>
</evidence>
<gene>
    <name evidence="2" type="ORF">WMSIL1_LOCUS5277</name>
</gene>
<evidence type="ECO:0000256" key="1">
    <source>
        <dbReference type="SAM" id="MobiDB-lite"/>
    </source>
</evidence>
<dbReference type="SUPFAM" id="SSF53098">
    <property type="entry name" value="Ribonuclease H-like"/>
    <property type="match status" value="1"/>
</dbReference>
<sequence length="94" mass="10224">MSSIHTVATISAIDCIFTPHDFLENLVSENGTQFCSSWLEAYCRHPQSNGQTERFVDAFVQTGPAESKRGVSDGGISSKIPTDLQNDSSSHTEC</sequence>
<proteinExistence type="predicted"/>